<dbReference type="InterPro" id="IPR055418">
    <property type="entry name" value="UFD1_N2"/>
</dbReference>
<feature type="compositionally biased region" description="Basic and acidic residues" evidence="4">
    <location>
        <begin position="20"/>
        <end position="29"/>
    </location>
</feature>
<dbReference type="Pfam" id="PF03152">
    <property type="entry name" value="UFD1_N1"/>
    <property type="match status" value="1"/>
</dbReference>
<dbReference type="PANTHER" id="PTHR12555">
    <property type="entry name" value="UBIQUITIN FUSION DEGRADATON PROTEIN 1"/>
    <property type="match status" value="1"/>
</dbReference>
<proteinExistence type="inferred from homology"/>
<dbReference type="Pfam" id="PF00789">
    <property type="entry name" value="UBX"/>
    <property type="match status" value="1"/>
</dbReference>
<dbReference type="InterPro" id="IPR029071">
    <property type="entry name" value="Ubiquitin-like_domsf"/>
</dbReference>
<evidence type="ECO:0000256" key="3">
    <source>
        <dbReference type="SAM" id="Coils"/>
    </source>
</evidence>
<dbReference type="EMBL" id="JALJOS010000003">
    <property type="protein sequence ID" value="KAK9841374.1"/>
    <property type="molecule type" value="Genomic_DNA"/>
</dbReference>
<dbReference type="CDD" id="cd01767">
    <property type="entry name" value="UBX"/>
    <property type="match status" value="1"/>
</dbReference>
<dbReference type="PANTHER" id="PTHR12555:SF13">
    <property type="entry name" value="UBIQUITIN RECOGNITION FACTOR IN ER-ASSOCIATED DEGRADATION PROTEIN 1"/>
    <property type="match status" value="1"/>
</dbReference>
<evidence type="ECO:0000313" key="7">
    <source>
        <dbReference type="Proteomes" id="UP001438707"/>
    </source>
</evidence>
<dbReference type="Proteomes" id="UP001438707">
    <property type="component" value="Unassembled WGS sequence"/>
</dbReference>
<evidence type="ECO:0000259" key="5">
    <source>
        <dbReference type="PROSITE" id="PS50033"/>
    </source>
</evidence>
<keyword evidence="2" id="KW-0833">Ubl conjugation pathway</keyword>
<comment type="caution">
    <text evidence="6">The sequence shown here is derived from an EMBL/GenBank/DDBJ whole genome shotgun (WGS) entry which is preliminary data.</text>
</comment>
<dbReference type="InterPro" id="IPR001012">
    <property type="entry name" value="UBX_dom"/>
</dbReference>
<name>A0AAW1S6J0_9CHLO</name>
<dbReference type="GO" id="GO:0031593">
    <property type="term" value="F:polyubiquitin modification-dependent protein binding"/>
    <property type="evidence" value="ECO:0007669"/>
    <property type="project" value="TreeGrafter"/>
</dbReference>
<dbReference type="InterPro" id="IPR004854">
    <property type="entry name" value="Ufd1-like"/>
</dbReference>
<dbReference type="PROSITE" id="PS50033">
    <property type="entry name" value="UBX"/>
    <property type="match status" value="1"/>
</dbReference>
<dbReference type="GO" id="GO:0036503">
    <property type="term" value="P:ERAD pathway"/>
    <property type="evidence" value="ECO:0007669"/>
    <property type="project" value="TreeGrafter"/>
</dbReference>
<dbReference type="Gene3D" id="2.40.40.50">
    <property type="entry name" value="Ubiquitin fusion degradation protein UFD1, N-terminal domain"/>
    <property type="match status" value="1"/>
</dbReference>
<dbReference type="InterPro" id="IPR055417">
    <property type="entry name" value="UFD1_N1"/>
</dbReference>
<evidence type="ECO:0000313" key="6">
    <source>
        <dbReference type="EMBL" id="KAK9841374.1"/>
    </source>
</evidence>
<dbReference type="SUPFAM" id="SSF54236">
    <property type="entry name" value="Ubiquitin-like"/>
    <property type="match status" value="1"/>
</dbReference>
<reference evidence="6 7" key="1">
    <citation type="journal article" date="2024" name="Nat. Commun.">
        <title>Phylogenomics reveals the evolutionary origins of lichenization in chlorophyte algae.</title>
        <authorList>
            <person name="Puginier C."/>
            <person name="Libourel C."/>
            <person name="Otte J."/>
            <person name="Skaloud P."/>
            <person name="Haon M."/>
            <person name="Grisel S."/>
            <person name="Petersen M."/>
            <person name="Berrin J.G."/>
            <person name="Delaux P.M."/>
            <person name="Dal Grande F."/>
            <person name="Keller J."/>
        </authorList>
    </citation>
    <scope>NUCLEOTIDE SEQUENCE [LARGE SCALE GENOMIC DNA]</scope>
    <source>
        <strain evidence="6 7">SAG 2145</strain>
    </source>
</reference>
<dbReference type="Gene3D" id="3.10.330.10">
    <property type="match status" value="1"/>
</dbReference>
<dbReference type="Gene3D" id="3.10.20.90">
    <property type="entry name" value="Phosphatidylinositol 3-kinase Catalytic Subunit, Chain A, domain 1"/>
    <property type="match status" value="1"/>
</dbReference>
<dbReference type="InterPro" id="IPR042299">
    <property type="entry name" value="Ufd1-like_Nn"/>
</dbReference>
<sequence>MLLSGDLKDRAQRLQARQQGEVERARRKAEKDAILLQRAKQRQQAHEDELRKQRLAEQAAQEAAELRQDEIRERTGGVFWQGNLAAVQMSENIAQQRGIKRSADKVQLPASVGNELMAQDASKNGSIFFELRTASGATTHASVLDYSAPEGTVTLPKQTTHSLFGAHASAHGRLQVTYTTLPKGTFARFQPATAAFQKDVGADMEAVLEAALHARSTLSQGDWVDAEHAGQSYALRVQHLLPEAAVSVIDTEMEADVEPSVETEERLEREQFEAAQRLARLEAAEAEAARRRVAAAEAAALEAAQKERLRQMKAEALPEEPPAGNSEPTVTCAVRFPNGPRVQRRFLCGSPLTCLFDWLDSLGAGGQDPDQYRLISQFPRRVLEPSSPLQTFADAGLTQQQAFLLEPLKLAEQKQ</sequence>
<comment type="similarity">
    <text evidence="1">Belongs to the UFD1 family.</text>
</comment>
<gene>
    <name evidence="6" type="ORF">WJX74_004740</name>
</gene>
<dbReference type="GO" id="GO:0006511">
    <property type="term" value="P:ubiquitin-dependent protein catabolic process"/>
    <property type="evidence" value="ECO:0007669"/>
    <property type="project" value="InterPro"/>
</dbReference>
<feature type="coiled-coil region" evidence="3">
    <location>
        <begin position="264"/>
        <end position="306"/>
    </location>
</feature>
<dbReference type="AlphaFoldDB" id="A0AAW1S6J0"/>
<keyword evidence="3" id="KW-0175">Coiled coil</keyword>
<keyword evidence="7" id="KW-1185">Reference proteome</keyword>
<dbReference type="Pfam" id="PF24842">
    <property type="entry name" value="UFD1_N2"/>
    <property type="match status" value="1"/>
</dbReference>
<evidence type="ECO:0000256" key="1">
    <source>
        <dbReference type="ARBA" id="ARBA00006043"/>
    </source>
</evidence>
<organism evidence="6 7">
    <name type="scientific">Apatococcus lobatus</name>
    <dbReference type="NCBI Taxonomy" id="904363"/>
    <lineage>
        <taxon>Eukaryota</taxon>
        <taxon>Viridiplantae</taxon>
        <taxon>Chlorophyta</taxon>
        <taxon>core chlorophytes</taxon>
        <taxon>Trebouxiophyceae</taxon>
        <taxon>Chlorellales</taxon>
        <taxon>Chlorellaceae</taxon>
        <taxon>Apatococcus</taxon>
    </lineage>
</organism>
<protein>
    <recommendedName>
        <fullName evidence="5">UBX domain-containing protein</fullName>
    </recommendedName>
</protein>
<accession>A0AAW1S6J0</accession>
<dbReference type="GO" id="GO:0034098">
    <property type="term" value="C:VCP-NPL4-UFD1 AAA ATPase complex"/>
    <property type="evidence" value="ECO:0007669"/>
    <property type="project" value="TreeGrafter"/>
</dbReference>
<evidence type="ECO:0000256" key="2">
    <source>
        <dbReference type="ARBA" id="ARBA00022786"/>
    </source>
</evidence>
<evidence type="ECO:0000256" key="4">
    <source>
        <dbReference type="SAM" id="MobiDB-lite"/>
    </source>
</evidence>
<feature type="domain" description="UBX" evidence="5">
    <location>
        <begin position="325"/>
        <end position="405"/>
    </location>
</feature>
<dbReference type="SMART" id="SM00166">
    <property type="entry name" value="UBX"/>
    <property type="match status" value="1"/>
</dbReference>
<feature type="compositionally biased region" description="Basic and acidic residues" evidence="4">
    <location>
        <begin position="1"/>
        <end position="12"/>
    </location>
</feature>
<feature type="region of interest" description="Disordered" evidence="4">
    <location>
        <begin position="1"/>
        <end position="29"/>
    </location>
</feature>